<reference evidence="7 8" key="1">
    <citation type="submission" date="2020-01" db="EMBL/GenBank/DDBJ databases">
        <authorList>
            <person name="Palmer J.M."/>
        </authorList>
    </citation>
    <scope>NUCLEOTIDE SEQUENCE [LARGE SCALE GENOMIC DNA]</scope>
    <source>
        <strain evidence="7 8">TWF970</strain>
    </source>
</reference>
<evidence type="ECO:0000313" key="8">
    <source>
        <dbReference type="Proteomes" id="UP000474640"/>
    </source>
</evidence>
<feature type="domain" description="GPI inositol-deacylase winged helix" evidence="4">
    <location>
        <begin position="564"/>
        <end position="644"/>
    </location>
</feature>
<dbReference type="Gene3D" id="3.40.50.300">
    <property type="entry name" value="P-loop containing nucleotide triphosphate hydrolases"/>
    <property type="match status" value="1"/>
</dbReference>
<evidence type="ECO:0000256" key="3">
    <source>
        <dbReference type="SAM" id="MobiDB-lite"/>
    </source>
</evidence>
<dbReference type="Pfam" id="PF24883">
    <property type="entry name" value="NPHP3_N"/>
    <property type="match status" value="1"/>
</dbReference>
<evidence type="ECO:0000313" key="7">
    <source>
        <dbReference type="EMBL" id="KAF3272465.1"/>
    </source>
</evidence>
<gene>
    <name evidence="7" type="ORF">TWF970_009968</name>
</gene>
<dbReference type="Gene3D" id="1.25.40.20">
    <property type="entry name" value="Ankyrin repeat-containing domain"/>
    <property type="match status" value="1"/>
</dbReference>
<name>A0A7C8R7H2_ORBOL</name>
<evidence type="ECO:0000259" key="5">
    <source>
        <dbReference type="Pfam" id="PF24809"/>
    </source>
</evidence>
<dbReference type="InterPro" id="IPR027417">
    <property type="entry name" value="P-loop_NTPase"/>
</dbReference>
<dbReference type="Proteomes" id="UP000474640">
    <property type="component" value="Unassembled WGS sequence"/>
</dbReference>
<dbReference type="PANTHER" id="PTHR10039:SF14">
    <property type="entry name" value="NACHT DOMAIN-CONTAINING PROTEIN"/>
    <property type="match status" value="1"/>
</dbReference>
<evidence type="ECO:0000256" key="2">
    <source>
        <dbReference type="PROSITE-ProRule" id="PRU00023"/>
    </source>
</evidence>
<dbReference type="SUPFAM" id="SSF48403">
    <property type="entry name" value="Ankyrin repeat"/>
    <property type="match status" value="1"/>
</dbReference>
<dbReference type="InterPro" id="IPR056125">
    <property type="entry name" value="DUF7708"/>
</dbReference>
<dbReference type="OrthoDB" id="7464126at2759"/>
<feature type="region of interest" description="Disordered" evidence="3">
    <location>
        <begin position="1237"/>
        <end position="1257"/>
    </location>
</feature>
<feature type="domain" description="Nephrocystin 3-like N-terminal" evidence="6">
    <location>
        <begin position="280"/>
        <end position="451"/>
    </location>
</feature>
<keyword evidence="1" id="KW-0677">Repeat</keyword>
<dbReference type="InterPro" id="IPR056884">
    <property type="entry name" value="NPHP3-like_N"/>
</dbReference>
<dbReference type="PROSITE" id="PS50297">
    <property type="entry name" value="ANK_REP_REGION"/>
    <property type="match status" value="1"/>
</dbReference>
<sequence length="1257" mass="144385">MSISGLDRLEKSIENFKLSLKPEDHHTLKNYPDPSAEDVANFVKDLDAKLQQKQKRRKTLQSSPFTTFIRSMQQFSSIVDTCVQSNPEIAALVWGGMKFVLLTFSNYLKYLEEIVDMCDQMGRLCPQFERFSKLFPKHKELQSAICEFYAIIVDFFREALLFLYSSVFKQLAVATFRPFEEKFGGILKSLNLAKETIDKEIALSSEQELYVDRLNNAQLRTDVQDLCHWTRTNHQYYQDRRIQVSEEARRSKRERILRNISVYPYYSDFTNNLHKRFENSGMWIYDTPEYKSWFNSTKSVGLWYHAIPGFGKSVLTAGVVDSLLEMSRASRNEKHYVAYFFCTYKNASSLSAQTILSSLLHQMLYYSQNLPKSILDDLESRFEDKARSSRVLLSDIQRFLGDILQSNQANNYIVIDGLDECIDKERGTILRALKKLLEDAPQSLKILISSRGSQDMIRALQNFQQFDLKGSNQNDIEAFISRRLQDKELEGQLPELPGDIFDKVKSFLTENAKGLFIWVDLQIEEICKEARPEDIEAVLPTLPKDLDELYDRILSRIVRLRRPDVAREIFTWVAYAIRPLTLEELKEATSLGDTGFKTWEALHKAAAVDESKWLQNCESLVVVNGPSQTVEFAHSTIKEFLESSKSGDTSFKLEQVPSHYRLGNACVRYFGLQEITGTENQRIAVSKQSISALAWASVKKTQDDTSWANWMARKVYQYTPGFTSVSSASVASTALVKVADPMIVTTQKQTFKSLLQTHPLLKYATSSWVFHFEGFNFTVYPSLSLSSNPRLHLGSYRFGTGSQEGPLLSVDRSELYDLLFKGFSTIRFPWQTYFTPESLTFKEKTLQLLDWALNNKVDFIFDIVWDHRDYGEPHLRRLDLFVEFWLSLPQKNDDETNFKNVCFRDIFAGETLWNHITRVIQNHIEIRKNPGGIISQQPNYLFLLLCSACNRSDKLLFDRLIQILELFPRITRSLRTAGYSADGFQFISSKYLSSTDYKALVEIAISYDSLEILKSLQGNKYDEFIQTFSTEAKFKLLHSVAKVGKAQYFKVLMSRHAGGLAGTHPEYQSLIQRASEIGEVEIVNICLPRQSCMRLRSQKDHLYPIQIATKYNHLNVIKTMMPYVDQDNVDLVAPRATNTALAYAIKNENAEMVRILLDAGANLTLKPNVGMPFDLNSLDNEVNGYPCYQFAMNPNLDVFDILLTYKRRTAFLETLAAVPSLAIYGEPRDKFNEFLRSGGSSRMSPEDFSLFTRKTPP</sequence>
<dbReference type="PANTHER" id="PTHR10039">
    <property type="entry name" value="AMELOGENIN"/>
    <property type="match status" value="1"/>
</dbReference>
<dbReference type="Pfam" id="PF22939">
    <property type="entry name" value="WHD_GPIID"/>
    <property type="match status" value="1"/>
</dbReference>
<accession>A0A7C8R7H2</accession>
<evidence type="ECO:0000256" key="1">
    <source>
        <dbReference type="ARBA" id="ARBA00022737"/>
    </source>
</evidence>
<organism evidence="7 8">
    <name type="scientific">Orbilia oligospora</name>
    <name type="common">Nematode-trapping fungus</name>
    <name type="synonym">Arthrobotrys oligospora</name>
    <dbReference type="NCBI Taxonomy" id="2813651"/>
    <lineage>
        <taxon>Eukaryota</taxon>
        <taxon>Fungi</taxon>
        <taxon>Dikarya</taxon>
        <taxon>Ascomycota</taxon>
        <taxon>Pezizomycotina</taxon>
        <taxon>Orbiliomycetes</taxon>
        <taxon>Orbiliales</taxon>
        <taxon>Orbiliaceae</taxon>
        <taxon>Orbilia</taxon>
    </lineage>
</organism>
<dbReference type="AlphaFoldDB" id="A0A7C8R7H2"/>
<dbReference type="Pfam" id="PF12796">
    <property type="entry name" value="Ank_2"/>
    <property type="match status" value="1"/>
</dbReference>
<dbReference type="EMBL" id="JAABOJ010000062">
    <property type="protein sequence ID" value="KAF3272465.1"/>
    <property type="molecule type" value="Genomic_DNA"/>
</dbReference>
<dbReference type="SUPFAM" id="SSF52540">
    <property type="entry name" value="P-loop containing nucleoside triphosphate hydrolases"/>
    <property type="match status" value="1"/>
</dbReference>
<protein>
    <submittedName>
        <fullName evidence="7">Uncharacterized protein</fullName>
    </submittedName>
</protein>
<keyword evidence="2" id="KW-0040">ANK repeat</keyword>
<proteinExistence type="predicted"/>
<dbReference type="Pfam" id="PF24809">
    <property type="entry name" value="DUF7708"/>
    <property type="match status" value="1"/>
</dbReference>
<dbReference type="InterPro" id="IPR036770">
    <property type="entry name" value="Ankyrin_rpt-contain_sf"/>
</dbReference>
<comment type="caution">
    <text evidence="7">The sequence shown here is derived from an EMBL/GenBank/DDBJ whole genome shotgun (WGS) entry which is preliminary data.</text>
</comment>
<dbReference type="InterPro" id="IPR054471">
    <property type="entry name" value="GPIID_WHD"/>
</dbReference>
<dbReference type="InterPro" id="IPR002110">
    <property type="entry name" value="Ankyrin_rpt"/>
</dbReference>
<dbReference type="SMART" id="SM00248">
    <property type="entry name" value="ANK"/>
    <property type="match status" value="2"/>
</dbReference>
<feature type="repeat" description="ANK" evidence="2">
    <location>
        <begin position="1136"/>
        <end position="1168"/>
    </location>
</feature>
<dbReference type="PROSITE" id="PS50088">
    <property type="entry name" value="ANK_REPEAT"/>
    <property type="match status" value="1"/>
</dbReference>
<evidence type="ECO:0000259" key="6">
    <source>
        <dbReference type="Pfam" id="PF24883"/>
    </source>
</evidence>
<feature type="domain" description="DUF7708" evidence="5">
    <location>
        <begin position="66"/>
        <end position="208"/>
    </location>
</feature>
<evidence type="ECO:0000259" key="4">
    <source>
        <dbReference type="Pfam" id="PF22939"/>
    </source>
</evidence>